<dbReference type="OrthoDB" id="438252at2759"/>
<dbReference type="EMBL" id="LSRX01000177">
    <property type="protein sequence ID" value="OLQ05726.1"/>
    <property type="molecule type" value="Genomic_DNA"/>
</dbReference>
<protein>
    <recommendedName>
        <fullName evidence="3">EF-hand domain-containing protein</fullName>
    </recommendedName>
</protein>
<evidence type="ECO:0000256" key="2">
    <source>
        <dbReference type="SAM" id="Phobius"/>
    </source>
</evidence>
<gene>
    <name evidence="4" type="ORF">AK812_SmicGene11081</name>
</gene>
<proteinExistence type="predicted"/>
<sequence length="148" mass="16562">MFLGTHSVDARTRYIVVAVFAVLNVVTGVFCNTAIENAKADKDSSDAAVRKDTMPMKDIAVMKQMQKQRTQVDALRAVFNDIDMNQSKLISLSELKVALEESKMASFLAARLDLLRALLGEESMDISTRDIWTLFMLPARSMDPELYP</sequence>
<evidence type="ECO:0000259" key="3">
    <source>
        <dbReference type="PROSITE" id="PS50222"/>
    </source>
</evidence>
<dbReference type="InterPro" id="IPR018247">
    <property type="entry name" value="EF_Hand_1_Ca_BS"/>
</dbReference>
<keyword evidence="1" id="KW-0106">Calcium</keyword>
<keyword evidence="2" id="KW-0472">Membrane</keyword>
<accession>A0A1Q9EE60</accession>
<evidence type="ECO:0000256" key="1">
    <source>
        <dbReference type="ARBA" id="ARBA00022837"/>
    </source>
</evidence>
<evidence type="ECO:0000313" key="5">
    <source>
        <dbReference type="Proteomes" id="UP000186817"/>
    </source>
</evidence>
<keyword evidence="5" id="KW-1185">Reference proteome</keyword>
<organism evidence="4 5">
    <name type="scientific">Symbiodinium microadriaticum</name>
    <name type="common">Dinoflagellate</name>
    <name type="synonym">Zooxanthella microadriatica</name>
    <dbReference type="NCBI Taxonomy" id="2951"/>
    <lineage>
        <taxon>Eukaryota</taxon>
        <taxon>Sar</taxon>
        <taxon>Alveolata</taxon>
        <taxon>Dinophyceae</taxon>
        <taxon>Suessiales</taxon>
        <taxon>Symbiodiniaceae</taxon>
        <taxon>Symbiodinium</taxon>
    </lineage>
</organism>
<feature type="transmembrane region" description="Helical" evidence="2">
    <location>
        <begin position="12"/>
        <end position="35"/>
    </location>
</feature>
<dbReference type="InterPro" id="IPR002048">
    <property type="entry name" value="EF_hand_dom"/>
</dbReference>
<dbReference type="AlphaFoldDB" id="A0A1Q9EE60"/>
<dbReference type="GO" id="GO:0005509">
    <property type="term" value="F:calcium ion binding"/>
    <property type="evidence" value="ECO:0007669"/>
    <property type="project" value="InterPro"/>
</dbReference>
<dbReference type="SUPFAM" id="SSF47473">
    <property type="entry name" value="EF-hand"/>
    <property type="match status" value="1"/>
</dbReference>
<dbReference type="PROSITE" id="PS50222">
    <property type="entry name" value="EF_HAND_2"/>
    <property type="match status" value="1"/>
</dbReference>
<dbReference type="Proteomes" id="UP000186817">
    <property type="component" value="Unassembled WGS sequence"/>
</dbReference>
<name>A0A1Q9EE60_SYMMI</name>
<dbReference type="PROSITE" id="PS00018">
    <property type="entry name" value="EF_HAND_1"/>
    <property type="match status" value="1"/>
</dbReference>
<evidence type="ECO:0000313" key="4">
    <source>
        <dbReference type="EMBL" id="OLQ05726.1"/>
    </source>
</evidence>
<reference evidence="4 5" key="1">
    <citation type="submission" date="2016-02" db="EMBL/GenBank/DDBJ databases">
        <title>Genome analysis of coral dinoflagellate symbionts highlights evolutionary adaptations to a symbiotic lifestyle.</title>
        <authorList>
            <person name="Aranda M."/>
            <person name="Li Y."/>
            <person name="Liew Y.J."/>
            <person name="Baumgarten S."/>
            <person name="Simakov O."/>
            <person name="Wilson M."/>
            <person name="Piel J."/>
            <person name="Ashoor H."/>
            <person name="Bougouffa S."/>
            <person name="Bajic V.B."/>
            <person name="Ryu T."/>
            <person name="Ravasi T."/>
            <person name="Bayer T."/>
            <person name="Micklem G."/>
            <person name="Kim H."/>
            <person name="Bhak J."/>
            <person name="Lajeunesse T.C."/>
            <person name="Voolstra C.R."/>
        </authorList>
    </citation>
    <scope>NUCLEOTIDE SEQUENCE [LARGE SCALE GENOMIC DNA]</scope>
    <source>
        <strain evidence="4 5">CCMP2467</strain>
    </source>
</reference>
<comment type="caution">
    <text evidence="4">The sequence shown here is derived from an EMBL/GenBank/DDBJ whole genome shotgun (WGS) entry which is preliminary data.</text>
</comment>
<feature type="domain" description="EF-hand" evidence="3">
    <location>
        <begin position="70"/>
        <end position="105"/>
    </location>
</feature>
<dbReference type="InterPro" id="IPR011992">
    <property type="entry name" value="EF-hand-dom_pair"/>
</dbReference>
<keyword evidence="2" id="KW-1133">Transmembrane helix</keyword>
<dbReference type="Gene3D" id="1.10.238.10">
    <property type="entry name" value="EF-hand"/>
    <property type="match status" value="1"/>
</dbReference>
<keyword evidence="2" id="KW-0812">Transmembrane</keyword>